<dbReference type="PRINTS" id="PR00598">
    <property type="entry name" value="HTHMARR"/>
</dbReference>
<accession>A0A917XZD9</accession>
<dbReference type="InterPro" id="IPR000835">
    <property type="entry name" value="HTH_MarR-typ"/>
</dbReference>
<dbReference type="InterPro" id="IPR036390">
    <property type="entry name" value="WH_DNA-bd_sf"/>
</dbReference>
<evidence type="ECO:0000256" key="2">
    <source>
        <dbReference type="ARBA" id="ARBA00023125"/>
    </source>
</evidence>
<keyword evidence="6" id="KW-1185">Reference proteome</keyword>
<dbReference type="PANTHER" id="PTHR42756">
    <property type="entry name" value="TRANSCRIPTIONAL REGULATOR, MARR"/>
    <property type="match status" value="1"/>
</dbReference>
<evidence type="ECO:0000313" key="5">
    <source>
        <dbReference type="EMBL" id="GGN58985.1"/>
    </source>
</evidence>
<name>A0A917XZD9_9BACI</name>
<organism evidence="5 6">
    <name type="scientific">Oceanobacillus indicireducens</name>
    <dbReference type="NCBI Taxonomy" id="1004261"/>
    <lineage>
        <taxon>Bacteria</taxon>
        <taxon>Bacillati</taxon>
        <taxon>Bacillota</taxon>
        <taxon>Bacilli</taxon>
        <taxon>Bacillales</taxon>
        <taxon>Bacillaceae</taxon>
        <taxon>Oceanobacillus</taxon>
    </lineage>
</organism>
<dbReference type="EMBL" id="BMOS01000013">
    <property type="protein sequence ID" value="GGN58985.1"/>
    <property type="molecule type" value="Genomic_DNA"/>
</dbReference>
<sequence>MAIGSSRSNSNRHRKLSVLLWYRIYRNYKNNTARSSRILKDWNLTNAQYDILSRIAEAKTLSQQELADQLLVTKANITQIIKRLEQLDLIKKEKDWKTNYISLSEKGKTVYKESNQVLEEFQQDYFKKLTIEEKKQLLHLLRKVEK</sequence>
<comment type="caution">
    <text evidence="5">The sequence shown here is derived from an EMBL/GenBank/DDBJ whole genome shotgun (WGS) entry which is preliminary data.</text>
</comment>
<evidence type="ECO:0000259" key="4">
    <source>
        <dbReference type="PROSITE" id="PS50995"/>
    </source>
</evidence>
<proteinExistence type="predicted"/>
<evidence type="ECO:0000256" key="3">
    <source>
        <dbReference type="ARBA" id="ARBA00023163"/>
    </source>
</evidence>
<keyword evidence="2" id="KW-0238">DNA-binding</keyword>
<dbReference type="SUPFAM" id="SSF46785">
    <property type="entry name" value="Winged helix' DNA-binding domain"/>
    <property type="match status" value="1"/>
</dbReference>
<reference evidence="5" key="1">
    <citation type="journal article" date="2014" name="Int. J. Syst. Evol. Microbiol.">
        <title>Complete genome sequence of Corynebacterium casei LMG S-19264T (=DSM 44701T), isolated from a smear-ripened cheese.</title>
        <authorList>
            <consortium name="US DOE Joint Genome Institute (JGI-PGF)"/>
            <person name="Walter F."/>
            <person name="Albersmeier A."/>
            <person name="Kalinowski J."/>
            <person name="Ruckert C."/>
        </authorList>
    </citation>
    <scope>NUCLEOTIDE SEQUENCE</scope>
    <source>
        <strain evidence="5">JCM 17251</strain>
    </source>
</reference>
<dbReference type="CDD" id="cd00090">
    <property type="entry name" value="HTH_ARSR"/>
    <property type="match status" value="1"/>
</dbReference>
<dbReference type="Gene3D" id="1.10.10.10">
    <property type="entry name" value="Winged helix-like DNA-binding domain superfamily/Winged helix DNA-binding domain"/>
    <property type="match status" value="1"/>
</dbReference>
<keyword evidence="3" id="KW-0804">Transcription</keyword>
<protein>
    <submittedName>
        <fullName evidence="5">MarR family transcriptional regulator</fullName>
    </submittedName>
</protein>
<dbReference type="AlphaFoldDB" id="A0A917XZD9"/>
<reference evidence="5" key="2">
    <citation type="submission" date="2020-09" db="EMBL/GenBank/DDBJ databases">
        <authorList>
            <person name="Sun Q."/>
            <person name="Ohkuma M."/>
        </authorList>
    </citation>
    <scope>NUCLEOTIDE SEQUENCE</scope>
    <source>
        <strain evidence="5">JCM 17251</strain>
    </source>
</reference>
<dbReference type="InterPro" id="IPR036388">
    <property type="entry name" value="WH-like_DNA-bd_sf"/>
</dbReference>
<dbReference type="PANTHER" id="PTHR42756:SF1">
    <property type="entry name" value="TRANSCRIPTIONAL REPRESSOR OF EMRAB OPERON"/>
    <property type="match status" value="1"/>
</dbReference>
<keyword evidence="1" id="KW-0805">Transcription regulation</keyword>
<dbReference type="Proteomes" id="UP000624041">
    <property type="component" value="Unassembled WGS sequence"/>
</dbReference>
<dbReference type="GO" id="GO:0003700">
    <property type="term" value="F:DNA-binding transcription factor activity"/>
    <property type="evidence" value="ECO:0007669"/>
    <property type="project" value="InterPro"/>
</dbReference>
<gene>
    <name evidence="5" type="ORF">GCM10007971_21650</name>
</gene>
<dbReference type="GO" id="GO:0003677">
    <property type="term" value="F:DNA binding"/>
    <property type="evidence" value="ECO:0007669"/>
    <property type="project" value="UniProtKB-KW"/>
</dbReference>
<dbReference type="RefSeq" id="WP_194461805.1">
    <property type="nucleotide sequence ID" value="NZ_BMOS01000013.1"/>
</dbReference>
<feature type="domain" description="HTH marR-type" evidence="4">
    <location>
        <begin position="17"/>
        <end position="146"/>
    </location>
</feature>
<evidence type="ECO:0000313" key="6">
    <source>
        <dbReference type="Proteomes" id="UP000624041"/>
    </source>
</evidence>
<evidence type="ECO:0000256" key="1">
    <source>
        <dbReference type="ARBA" id="ARBA00023015"/>
    </source>
</evidence>
<dbReference type="PROSITE" id="PS50995">
    <property type="entry name" value="HTH_MARR_2"/>
    <property type="match status" value="1"/>
</dbReference>
<dbReference type="SMART" id="SM00347">
    <property type="entry name" value="HTH_MARR"/>
    <property type="match status" value="1"/>
</dbReference>
<dbReference type="Pfam" id="PF01047">
    <property type="entry name" value="MarR"/>
    <property type="match status" value="1"/>
</dbReference>
<dbReference type="InterPro" id="IPR011991">
    <property type="entry name" value="ArsR-like_HTH"/>
</dbReference>